<accession>A0A2U1F8P9</accession>
<evidence type="ECO:0000313" key="3">
    <source>
        <dbReference type="Proteomes" id="UP000245639"/>
    </source>
</evidence>
<sequence length="171" mass="18224">MNEGPWLDDDEQRAWRRTAAVITLLPAALDAQLQRDAGLTQFSYLVLAMLSEEPGRTMPMSALAATVNSSLSRLSHVVARLEAQGWVTREPSPESGRVTVARLTDAGMEKVVATAPGHAAEVRRLIFDALDGDGVASLACVTAAILGRLDPSGALRANPLRHETGDRPTTA</sequence>
<dbReference type="GO" id="GO:0003677">
    <property type="term" value="F:DNA binding"/>
    <property type="evidence" value="ECO:0007669"/>
    <property type="project" value="UniProtKB-KW"/>
</dbReference>
<comment type="caution">
    <text evidence="2">The sequence shown here is derived from an EMBL/GenBank/DDBJ whole genome shotgun (WGS) entry which is preliminary data.</text>
</comment>
<dbReference type="AlphaFoldDB" id="A0A2U1F8P9"/>
<feature type="domain" description="HTH marR-type" evidence="1">
    <location>
        <begin position="1"/>
        <end position="147"/>
    </location>
</feature>
<keyword evidence="3" id="KW-1185">Reference proteome</keyword>
<dbReference type="Gene3D" id="1.10.10.10">
    <property type="entry name" value="Winged helix-like DNA-binding domain superfamily/Winged helix DNA-binding domain"/>
    <property type="match status" value="1"/>
</dbReference>
<dbReference type="EMBL" id="QEKW01000008">
    <property type="protein sequence ID" value="PVZ08562.1"/>
    <property type="molecule type" value="Genomic_DNA"/>
</dbReference>
<reference evidence="2 3" key="1">
    <citation type="submission" date="2018-04" db="EMBL/GenBank/DDBJ databases">
        <title>Genomic Encyclopedia of Type Strains, Phase IV (KMG-IV): sequencing the most valuable type-strain genomes for metagenomic binning, comparative biology and taxonomic classification.</title>
        <authorList>
            <person name="Goeker M."/>
        </authorList>
    </citation>
    <scope>NUCLEOTIDE SEQUENCE [LARGE SCALE GENOMIC DNA]</scope>
    <source>
        <strain evidence="2 3">DSM 45771</strain>
    </source>
</reference>
<dbReference type="SUPFAM" id="SSF46785">
    <property type="entry name" value="Winged helix' DNA-binding domain"/>
    <property type="match status" value="1"/>
</dbReference>
<proteinExistence type="predicted"/>
<keyword evidence="2" id="KW-0238">DNA-binding</keyword>
<gene>
    <name evidence="2" type="ORF">C8D89_108159</name>
</gene>
<dbReference type="InterPro" id="IPR039422">
    <property type="entry name" value="MarR/SlyA-like"/>
</dbReference>
<dbReference type="Proteomes" id="UP000245639">
    <property type="component" value="Unassembled WGS sequence"/>
</dbReference>
<evidence type="ECO:0000313" key="2">
    <source>
        <dbReference type="EMBL" id="PVZ08562.1"/>
    </source>
</evidence>
<name>A0A2U1F8P9_9PSEU</name>
<dbReference type="Pfam" id="PF12802">
    <property type="entry name" value="MarR_2"/>
    <property type="match status" value="1"/>
</dbReference>
<dbReference type="PANTHER" id="PTHR33164:SF99">
    <property type="entry name" value="MARR FAMILY REGULATORY PROTEIN"/>
    <property type="match status" value="1"/>
</dbReference>
<dbReference type="InterPro" id="IPR036390">
    <property type="entry name" value="WH_DNA-bd_sf"/>
</dbReference>
<dbReference type="GO" id="GO:0006950">
    <property type="term" value="P:response to stress"/>
    <property type="evidence" value="ECO:0007669"/>
    <property type="project" value="TreeGrafter"/>
</dbReference>
<dbReference type="RefSeq" id="WP_116709260.1">
    <property type="nucleotide sequence ID" value="NZ_QEKW01000008.1"/>
</dbReference>
<dbReference type="PROSITE" id="PS50995">
    <property type="entry name" value="HTH_MARR_2"/>
    <property type="match status" value="1"/>
</dbReference>
<dbReference type="InterPro" id="IPR000835">
    <property type="entry name" value="HTH_MarR-typ"/>
</dbReference>
<evidence type="ECO:0000259" key="1">
    <source>
        <dbReference type="PROSITE" id="PS50995"/>
    </source>
</evidence>
<dbReference type="PANTHER" id="PTHR33164">
    <property type="entry name" value="TRANSCRIPTIONAL REGULATOR, MARR FAMILY"/>
    <property type="match status" value="1"/>
</dbReference>
<organism evidence="2 3">
    <name type="scientific">Actinomycetospora cinnamomea</name>
    <dbReference type="NCBI Taxonomy" id="663609"/>
    <lineage>
        <taxon>Bacteria</taxon>
        <taxon>Bacillati</taxon>
        <taxon>Actinomycetota</taxon>
        <taxon>Actinomycetes</taxon>
        <taxon>Pseudonocardiales</taxon>
        <taxon>Pseudonocardiaceae</taxon>
        <taxon>Actinomycetospora</taxon>
    </lineage>
</organism>
<dbReference type="OrthoDB" id="3254910at2"/>
<protein>
    <submittedName>
        <fullName evidence="2">DNA-binding MarR family transcriptional regulator</fullName>
    </submittedName>
</protein>
<dbReference type="GO" id="GO:0003700">
    <property type="term" value="F:DNA-binding transcription factor activity"/>
    <property type="evidence" value="ECO:0007669"/>
    <property type="project" value="InterPro"/>
</dbReference>
<dbReference type="InterPro" id="IPR036388">
    <property type="entry name" value="WH-like_DNA-bd_sf"/>
</dbReference>
<dbReference type="SMART" id="SM00347">
    <property type="entry name" value="HTH_MARR"/>
    <property type="match status" value="1"/>
</dbReference>